<organism evidence="1 2">
    <name type="scientific">Phytophthora cactorum</name>
    <dbReference type="NCBI Taxonomy" id="29920"/>
    <lineage>
        <taxon>Eukaryota</taxon>
        <taxon>Sar</taxon>
        <taxon>Stramenopiles</taxon>
        <taxon>Oomycota</taxon>
        <taxon>Peronosporomycetes</taxon>
        <taxon>Peronosporales</taxon>
        <taxon>Peronosporaceae</taxon>
        <taxon>Phytophthora</taxon>
    </lineage>
</organism>
<evidence type="ECO:0000313" key="1">
    <source>
        <dbReference type="EMBL" id="KAG6954292.1"/>
    </source>
</evidence>
<dbReference type="AlphaFoldDB" id="A0A8T1U5T5"/>
<comment type="caution">
    <text evidence="1">The sequence shown here is derived from an EMBL/GenBank/DDBJ whole genome shotgun (WGS) entry which is preliminary data.</text>
</comment>
<gene>
    <name evidence="1" type="ORF">JG687_00011871</name>
</gene>
<sequence>MGLRGKWCHSLFFPARTRSLYRFLHSITEPAALEITGSPAATCQAHNPITISQIVSNFAI</sequence>
<accession>A0A8T1U5T5</accession>
<reference evidence="1" key="1">
    <citation type="submission" date="2021-01" db="EMBL/GenBank/DDBJ databases">
        <title>Phytophthora aleatoria, a newly-described species from Pinus radiata is distinct from Phytophthora cactorum isolates based on comparative genomics.</title>
        <authorList>
            <person name="Mcdougal R."/>
            <person name="Panda P."/>
            <person name="Williams N."/>
            <person name="Studholme D.J."/>
        </authorList>
    </citation>
    <scope>NUCLEOTIDE SEQUENCE</scope>
    <source>
        <strain evidence="1">NZFS 3830</strain>
    </source>
</reference>
<name>A0A8T1U5T5_9STRA</name>
<proteinExistence type="predicted"/>
<dbReference type="EMBL" id="JAENGZ010000755">
    <property type="protein sequence ID" value="KAG6954292.1"/>
    <property type="molecule type" value="Genomic_DNA"/>
</dbReference>
<protein>
    <submittedName>
        <fullName evidence="1">Uncharacterized protein</fullName>
    </submittedName>
</protein>
<dbReference type="Proteomes" id="UP000688947">
    <property type="component" value="Unassembled WGS sequence"/>
</dbReference>
<evidence type="ECO:0000313" key="2">
    <source>
        <dbReference type="Proteomes" id="UP000688947"/>
    </source>
</evidence>